<comment type="catalytic activity">
    <reaction evidence="10">
        <text>6 Fe(III)-[cytochrome c] + NH4(+) + 2 H2O = 6 Fe(II)-[cytochrome c] + nitrite + 8 H(+)</text>
        <dbReference type="Rhea" id="RHEA:13089"/>
        <dbReference type="Rhea" id="RHEA-COMP:10350"/>
        <dbReference type="Rhea" id="RHEA-COMP:14399"/>
        <dbReference type="ChEBI" id="CHEBI:15377"/>
        <dbReference type="ChEBI" id="CHEBI:15378"/>
        <dbReference type="ChEBI" id="CHEBI:16301"/>
        <dbReference type="ChEBI" id="CHEBI:28938"/>
        <dbReference type="ChEBI" id="CHEBI:29033"/>
        <dbReference type="ChEBI" id="CHEBI:29034"/>
        <dbReference type="EC" id="1.7.2.2"/>
    </reaction>
</comment>
<dbReference type="PANTHER" id="PTHR30633">
    <property type="entry name" value="CYTOCHROME C-552 RESPIRATORY NITRITE REDUCTASE"/>
    <property type="match status" value="1"/>
</dbReference>
<evidence type="ECO:0000256" key="1">
    <source>
        <dbReference type="ARBA" id="ARBA00004196"/>
    </source>
</evidence>
<dbReference type="Pfam" id="PF09699">
    <property type="entry name" value="Paired_CXXCH_1"/>
    <property type="match status" value="2"/>
</dbReference>
<dbReference type="Gene3D" id="1.10.1130.10">
    <property type="entry name" value="Flavocytochrome C3, Chain A"/>
    <property type="match status" value="1"/>
</dbReference>
<keyword evidence="8" id="KW-0560">Oxidoreductase</keyword>
<evidence type="ECO:0000256" key="9">
    <source>
        <dbReference type="ARBA" id="ARBA00023004"/>
    </source>
</evidence>
<keyword evidence="5" id="KW-0479">Metal-binding</keyword>
<feature type="domain" description="Doubled CXXCH motif" evidence="11">
    <location>
        <begin position="234"/>
        <end position="269"/>
    </location>
</feature>
<comment type="subcellular location">
    <subcellularLocation>
        <location evidence="1">Cell envelope</location>
    </subcellularLocation>
</comment>
<keyword evidence="7" id="KW-0106">Calcium</keyword>
<evidence type="ECO:0000313" key="13">
    <source>
        <dbReference type="Proteomes" id="UP000218899"/>
    </source>
</evidence>
<dbReference type="GO" id="GO:0019645">
    <property type="term" value="P:anaerobic electron transport chain"/>
    <property type="evidence" value="ECO:0007669"/>
    <property type="project" value="TreeGrafter"/>
</dbReference>
<dbReference type="GO" id="GO:0046872">
    <property type="term" value="F:metal ion binding"/>
    <property type="evidence" value="ECO:0007669"/>
    <property type="project" value="UniProtKB-KW"/>
</dbReference>
<accession>A0A1B4V7E1</accession>
<dbReference type="KEGG" id="sva:SVA_2908"/>
<dbReference type="InterPro" id="IPR010177">
    <property type="entry name" value="Paired_CXXCH_1"/>
</dbReference>
<dbReference type="EMBL" id="AP014936">
    <property type="protein sequence ID" value="BAU49456.1"/>
    <property type="molecule type" value="Genomic_DNA"/>
</dbReference>
<evidence type="ECO:0000256" key="4">
    <source>
        <dbReference type="ARBA" id="ARBA00022617"/>
    </source>
</evidence>
<evidence type="ECO:0000256" key="3">
    <source>
        <dbReference type="ARBA" id="ARBA00011887"/>
    </source>
</evidence>
<evidence type="ECO:0000256" key="6">
    <source>
        <dbReference type="ARBA" id="ARBA00022729"/>
    </source>
</evidence>
<dbReference type="InterPro" id="IPR036280">
    <property type="entry name" value="Multihaem_cyt_sf"/>
</dbReference>
<organism evidence="12 13">
    <name type="scientific">Sulfurifustis variabilis</name>
    <dbReference type="NCBI Taxonomy" id="1675686"/>
    <lineage>
        <taxon>Bacteria</taxon>
        <taxon>Pseudomonadati</taxon>
        <taxon>Pseudomonadota</taxon>
        <taxon>Gammaproteobacteria</taxon>
        <taxon>Acidiferrobacterales</taxon>
        <taxon>Acidiferrobacteraceae</taxon>
        <taxon>Sulfurifustis</taxon>
    </lineage>
</organism>
<dbReference type="EC" id="1.7.2.2" evidence="3"/>
<dbReference type="Gene3D" id="1.10.780.10">
    <property type="entry name" value="Hydroxylamine Oxidoreductase, Chain A, domain 1"/>
    <property type="match status" value="1"/>
</dbReference>
<evidence type="ECO:0000313" key="12">
    <source>
        <dbReference type="EMBL" id="BAU49456.1"/>
    </source>
</evidence>
<comment type="similarity">
    <text evidence="2">Belongs to the cytochrome c-552 family.</text>
</comment>
<dbReference type="SUPFAM" id="SSF48695">
    <property type="entry name" value="Multiheme cytochromes"/>
    <property type="match status" value="1"/>
</dbReference>
<feature type="domain" description="Doubled CXXCH motif" evidence="11">
    <location>
        <begin position="101"/>
        <end position="135"/>
    </location>
</feature>
<evidence type="ECO:0000256" key="5">
    <source>
        <dbReference type="ARBA" id="ARBA00022723"/>
    </source>
</evidence>
<dbReference type="AlphaFoldDB" id="A0A1B4V7E1"/>
<reference evidence="12 13" key="1">
    <citation type="submission" date="2015-08" db="EMBL/GenBank/DDBJ databases">
        <title>Complete genome sequence of Sulfurifustis variabilis.</title>
        <authorList>
            <person name="Miura A."/>
            <person name="Kojima H."/>
            <person name="Fukui M."/>
        </authorList>
    </citation>
    <scope>NUCLEOTIDE SEQUENCE [LARGE SCALE GENOMIC DNA]</scope>
    <source>
        <strain evidence="13">skN76</strain>
    </source>
</reference>
<dbReference type="RefSeq" id="WP_096461859.1">
    <property type="nucleotide sequence ID" value="NZ_AP014936.1"/>
</dbReference>
<dbReference type="GO" id="GO:0030288">
    <property type="term" value="C:outer membrane-bounded periplasmic space"/>
    <property type="evidence" value="ECO:0007669"/>
    <property type="project" value="TreeGrafter"/>
</dbReference>
<protein>
    <recommendedName>
        <fullName evidence="3">nitrite reductase (cytochrome; ammonia-forming)</fullName>
        <ecNumber evidence="3">1.7.2.2</ecNumber>
    </recommendedName>
</protein>
<dbReference type="PANTHER" id="PTHR30633:SF0">
    <property type="entry name" value="CYTOCHROME C-552"/>
    <property type="match status" value="1"/>
</dbReference>
<dbReference type="GO" id="GO:0020037">
    <property type="term" value="F:heme binding"/>
    <property type="evidence" value="ECO:0007669"/>
    <property type="project" value="TreeGrafter"/>
</dbReference>
<keyword evidence="13" id="KW-1185">Reference proteome</keyword>
<keyword evidence="6" id="KW-0732">Signal</keyword>
<evidence type="ECO:0000259" key="11">
    <source>
        <dbReference type="Pfam" id="PF09699"/>
    </source>
</evidence>
<name>A0A1B4V7E1_9GAMM</name>
<dbReference type="InterPro" id="IPR003321">
    <property type="entry name" value="Cyt_c552"/>
</dbReference>
<dbReference type="Gene3D" id="3.90.10.10">
    <property type="entry name" value="Cytochrome C3"/>
    <property type="match status" value="1"/>
</dbReference>
<evidence type="ECO:0000256" key="2">
    <source>
        <dbReference type="ARBA" id="ARBA00009288"/>
    </source>
</evidence>
<keyword evidence="4" id="KW-0349">Heme</keyword>
<evidence type="ECO:0000256" key="10">
    <source>
        <dbReference type="ARBA" id="ARBA00049131"/>
    </source>
</evidence>
<evidence type="ECO:0000256" key="8">
    <source>
        <dbReference type="ARBA" id="ARBA00023002"/>
    </source>
</evidence>
<keyword evidence="9" id="KW-0408">Iron</keyword>
<dbReference type="GO" id="GO:0042279">
    <property type="term" value="F:nitrite reductase (cytochrome, ammonia-forming) activity"/>
    <property type="evidence" value="ECO:0007669"/>
    <property type="project" value="UniProtKB-EC"/>
</dbReference>
<sequence>MAARSRIGWWIAALALAVALSGYLAARLVWADKTVFTPGTMIDGHYQIEKACEVCHTPFGGVKQAACVACHGTELEAVKDSHPKSKFDDPRNAELLETIDARRCITCHTEHRPQRTRAMGVTLPEDLCVHCHAEVGAERPSHANLAFDTCASAGCHNYHDNSALYEDFLVKHRDRPATLAPARLGMRDLRNWMQAAGIARRPPLDAADHDAPADRVTDAKLLEDWRATAHARAGVNCRDCHRGPDASAASAWVDRPAPAVCAGCHSEEREGFEAGRHGMRLKQQLPPMRPREARLPMHADAADRELGCTSCHGAHAFDTRTAAAESCLGCHDDDHSRAYRGSAHARLWSAELRGEAAAGSGVSCATCHLPRTPRKAGGVETQVRVEHNQNANLRPNEKMVRGVCLACHGLAFSIDALADPDLVRRNFAGRPAHHVTSIDMALERLSQPRQPRRPR</sequence>
<proteinExistence type="inferred from homology"/>
<evidence type="ECO:0000256" key="7">
    <source>
        <dbReference type="ARBA" id="ARBA00022837"/>
    </source>
</evidence>
<gene>
    <name evidence="12" type="ORF">SVA_2908</name>
</gene>
<dbReference type="Proteomes" id="UP000218899">
    <property type="component" value="Chromosome"/>
</dbReference>
<dbReference type="OrthoDB" id="9814800at2"/>